<evidence type="ECO:0000256" key="1">
    <source>
        <dbReference type="ARBA" id="ARBA00022679"/>
    </source>
</evidence>
<gene>
    <name evidence="5" type="ORF">AVDCRST_MAG12-3142</name>
</gene>
<dbReference type="Gene3D" id="3.40.630.30">
    <property type="match status" value="1"/>
</dbReference>
<dbReference type="PANTHER" id="PTHR43877">
    <property type="entry name" value="AMINOALKYLPHOSPHONATE N-ACETYLTRANSFERASE-RELATED-RELATED"/>
    <property type="match status" value="1"/>
</dbReference>
<evidence type="ECO:0000256" key="2">
    <source>
        <dbReference type="ARBA" id="ARBA00023315"/>
    </source>
</evidence>
<dbReference type="InterPro" id="IPR050832">
    <property type="entry name" value="Bact_Acetyltransf"/>
</dbReference>
<keyword evidence="2" id="KW-0012">Acyltransferase</keyword>
<organism evidence="5">
    <name type="scientific">uncultured Rubrobacteraceae bacterium</name>
    <dbReference type="NCBI Taxonomy" id="349277"/>
    <lineage>
        <taxon>Bacteria</taxon>
        <taxon>Bacillati</taxon>
        <taxon>Actinomycetota</taxon>
        <taxon>Rubrobacteria</taxon>
        <taxon>Rubrobacterales</taxon>
        <taxon>Rubrobacteraceae</taxon>
        <taxon>environmental samples</taxon>
    </lineage>
</organism>
<evidence type="ECO:0000259" key="4">
    <source>
        <dbReference type="PROSITE" id="PS51186"/>
    </source>
</evidence>
<accession>A0A6J4SZ06</accession>
<dbReference type="Pfam" id="PF00583">
    <property type="entry name" value="Acetyltransf_1"/>
    <property type="match status" value="1"/>
</dbReference>
<protein>
    <recommendedName>
        <fullName evidence="4">N-acetyltransferase domain-containing protein</fullName>
    </recommendedName>
</protein>
<evidence type="ECO:0000313" key="5">
    <source>
        <dbReference type="EMBL" id="CAA9509441.1"/>
    </source>
</evidence>
<dbReference type="InterPro" id="IPR000182">
    <property type="entry name" value="GNAT_dom"/>
</dbReference>
<feature type="domain" description="N-acetyltransferase" evidence="4">
    <location>
        <begin position="24"/>
        <end position="173"/>
    </location>
</feature>
<dbReference type="SUPFAM" id="SSF55729">
    <property type="entry name" value="Acyl-CoA N-acyltransferases (Nat)"/>
    <property type="match status" value="1"/>
</dbReference>
<reference evidence="5" key="1">
    <citation type="submission" date="2020-02" db="EMBL/GenBank/DDBJ databases">
        <authorList>
            <person name="Meier V. D."/>
        </authorList>
    </citation>
    <scope>NUCLEOTIDE SEQUENCE</scope>
    <source>
        <strain evidence="5">AVDCRST_MAG12</strain>
    </source>
</reference>
<dbReference type="GO" id="GO:0016747">
    <property type="term" value="F:acyltransferase activity, transferring groups other than amino-acyl groups"/>
    <property type="evidence" value="ECO:0007669"/>
    <property type="project" value="InterPro"/>
</dbReference>
<dbReference type="AlphaFoldDB" id="A0A6J4SZ06"/>
<keyword evidence="1" id="KW-0808">Transferase</keyword>
<dbReference type="EMBL" id="CADCVK010000439">
    <property type="protein sequence ID" value="CAA9509441.1"/>
    <property type="molecule type" value="Genomic_DNA"/>
</dbReference>
<dbReference type="InterPro" id="IPR016181">
    <property type="entry name" value="Acyl_CoA_acyltransferase"/>
</dbReference>
<evidence type="ECO:0000256" key="3">
    <source>
        <dbReference type="SAM" id="MobiDB-lite"/>
    </source>
</evidence>
<dbReference type="PANTHER" id="PTHR43877:SF2">
    <property type="entry name" value="AMINOALKYLPHOSPHONATE N-ACETYLTRANSFERASE-RELATED"/>
    <property type="match status" value="1"/>
</dbReference>
<dbReference type="CDD" id="cd04301">
    <property type="entry name" value="NAT_SF"/>
    <property type="match status" value="1"/>
</dbReference>
<dbReference type="PROSITE" id="PS51186">
    <property type="entry name" value="GNAT"/>
    <property type="match status" value="1"/>
</dbReference>
<sequence>MAPQVPTVLPRRTDEERTRGANPASIRTARREDLGAIVALLADDDLGRQREAADSMTDPAYLRAFDQIDRDPRNELLVVDDEEGGVAATLQLTYVPSLTHRGGERAQVEGVRVASSHRGKGTGHLLLGWVVERTRERGCRMVQLTADKRRPDALRFYESLGFEATHEGMKLRL</sequence>
<feature type="region of interest" description="Disordered" evidence="3">
    <location>
        <begin position="1"/>
        <end position="28"/>
    </location>
</feature>
<proteinExistence type="predicted"/>
<name>A0A6J4SZ06_9ACTN</name>